<comment type="caution">
    <text evidence="1">The sequence shown here is derived from an EMBL/GenBank/DDBJ whole genome shotgun (WGS) entry which is preliminary data.</text>
</comment>
<name>A0A2V3ILI5_9FLOR</name>
<dbReference type="EMBL" id="NBIV01000144">
    <property type="protein sequence ID" value="PXF42945.1"/>
    <property type="molecule type" value="Genomic_DNA"/>
</dbReference>
<evidence type="ECO:0000313" key="2">
    <source>
        <dbReference type="Proteomes" id="UP000247409"/>
    </source>
</evidence>
<proteinExistence type="predicted"/>
<organism evidence="1 2">
    <name type="scientific">Gracilariopsis chorda</name>
    <dbReference type="NCBI Taxonomy" id="448386"/>
    <lineage>
        <taxon>Eukaryota</taxon>
        <taxon>Rhodophyta</taxon>
        <taxon>Florideophyceae</taxon>
        <taxon>Rhodymeniophycidae</taxon>
        <taxon>Gracilariales</taxon>
        <taxon>Gracilariaceae</taxon>
        <taxon>Gracilariopsis</taxon>
    </lineage>
</organism>
<gene>
    <name evidence="1" type="ORF">BWQ96_07323</name>
</gene>
<accession>A0A2V3ILI5</accession>
<keyword evidence="2" id="KW-1185">Reference proteome</keyword>
<dbReference type="AlphaFoldDB" id="A0A2V3ILI5"/>
<dbReference type="Proteomes" id="UP000247409">
    <property type="component" value="Unassembled WGS sequence"/>
</dbReference>
<reference evidence="1 2" key="1">
    <citation type="journal article" date="2018" name="Mol. Biol. Evol.">
        <title>Analysis of the draft genome of the red seaweed Gracilariopsis chorda provides insights into genome size evolution in Rhodophyta.</title>
        <authorList>
            <person name="Lee J."/>
            <person name="Yang E.C."/>
            <person name="Graf L."/>
            <person name="Yang J.H."/>
            <person name="Qiu H."/>
            <person name="Zel Zion U."/>
            <person name="Chan C.X."/>
            <person name="Stephens T.G."/>
            <person name="Weber A.P.M."/>
            <person name="Boo G.H."/>
            <person name="Boo S.M."/>
            <person name="Kim K.M."/>
            <person name="Shin Y."/>
            <person name="Jung M."/>
            <person name="Lee S.J."/>
            <person name="Yim H.S."/>
            <person name="Lee J.H."/>
            <person name="Bhattacharya D."/>
            <person name="Yoon H.S."/>
        </authorList>
    </citation>
    <scope>NUCLEOTIDE SEQUENCE [LARGE SCALE GENOMIC DNA]</scope>
    <source>
        <strain evidence="1 2">SKKU-2015</strain>
        <tissue evidence="1">Whole body</tissue>
    </source>
</reference>
<evidence type="ECO:0000313" key="1">
    <source>
        <dbReference type="EMBL" id="PXF42945.1"/>
    </source>
</evidence>
<sequence>MTNVVDLTKGGNLEKIDVIESDSEDSDFASHCKRNIPSRKPKIVFPPKTFFTDLQTHTNILQDNSPIGMKSKRALTFHLTICCRNEHSDDNVKCFITNENPGKPLCNVLFISGVVQLEPRSGDVIIHPDLGVRMTRMASKYRSKKIISLSEGHVDNLIGGLIEML</sequence>
<protein>
    <submittedName>
        <fullName evidence="1">Uncharacterized protein</fullName>
    </submittedName>
</protein>